<gene>
    <name evidence="1" type="ORF">DPMN_107657</name>
</gene>
<comment type="caution">
    <text evidence="1">The sequence shown here is derived from an EMBL/GenBank/DDBJ whole genome shotgun (WGS) entry which is preliminary data.</text>
</comment>
<organism evidence="1 2">
    <name type="scientific">Dreissena polymorpha</name>
    <name type="common">Zebra mussel</name>
    <name type="synonym">Mytilus polymorpha</name>
    <dbReference type="NCBI Taxonomy" id="45954"/>
    <lineage>
        <taxon>Eukaryota</taxon>
        <taxon>Metazoa</taxon>
        <taxon>Spiralia</taxon>
        <taxon>Lophotrochozoa</taxon>
        <taxon>Mollusca</taxon>
        <taxon>Bivalvia</taxon>
        <taxon>Autobranchia</taxon>
        <taxon>Heteroconchia</taxon>
        <taxon>Euheterodonta</taxon>
        <taxon>Imparidentia</taxon>
        <taxon>Neoheterodontei</taxon>
        <taxon>Myida</taxon>
        <taxon>Dreissenoidea</taxon>
        <taxon>Dreissenidae</taxon>
        <taxon>Dreissena</taxon>
    </lineage>
</organism>
<proteinExistence type="predicted"/>
<keyword evidence="2" id="KW-1185">Reference proteome</keyword>
<protein>
    <submittedName>
        <fullName evidence="1">Uncharacterized protein</fullName>
    </submittedName>
</protein>
<dbReference type="EMBL" id="JAIWYP010000004">
    <property type="protein sequence ID" value="KAH3834334.1"/>
    <property type="molecule type" value="Genomic_DNA"/>
</dbReference>
<name>A0A9D4K7G1_DREPO</name>
<sequence length="391" mass="43161">MAFDLVEGKRGNKLLPLDASTTLGAIRSSNRGAEFVRLWGLPDTYISTENATMWPDDRTEPSMDTSPIPDMETSASLGASSSQVATYPIEAEDRVEDEVSFILRVDKPFEEHSPGYVEAGTPTVLFRRTNGVIDIARSSDDLFLMEVRRGSALKDALGLVLISQGDLASPLRIRFIGDSLVKGKSSRLTFQKNYVEGKKRNYFHLGQLAALSILQDGPGFPVFADAVVSYITGQRDAAVNKEDIDDRIGSVIEQMRATSDLVQLQQLFSSNAIDALDVGFVVPSTSFRREHIALLEGVFAEDLVSSCREELDQFIEGLRTHDVLQMITSNAWPLLSGRLRPVIAAAMRSLLRFKYRDGNLRQGDQATAQAFLAFLQATKCTLNHNSDASYR</sequence>
<reference evidence="1" key="2">
    <citation type="submission" date="2020-11" db="EMBL/GenBank/DDBJ databases">
        <authorList>
            <person name="McCartney M.A."/>
            <person name="Auch B."/>
            <person name="Kono T."/>
            <person name="Mallez S."/>
            <person name="Becker A."/>
            <person name="Gohl D.M."/>
            <person name="Silverstein K.A.T."/>
            <person name="Koren S."/>
            <person name="Bechman K.B."/>
            <person name="Herman A."/>
            <person name="Abrahante J.E."/>
            <person name="Garbe J."/>
        </authorList>
    </citation>
    <scope>NUCLEOTIDE SEQUENCE</scope>
    <source>
        <strain evidence="1">Duluth1</strain>
        <tissue evidence="1">Whole animal</tissue>
    </source>
</reference>
<dbReference type="Proteomes" id="UP000828390">
    <property type="component" value="Unassembled WGS sequence"/>
</dbReference>
<accession>A0A9D4K7G1</accession>
<dbReference type="AlphaFoldDB" id="A0A9D4K7G1"/>
<evidence type="ECO:0000313" key="1">
    <source>
        <dbReference type="EMBL" id="KAH3834334.1"/>
    </source>
</evidence>
<reference evidence="1" key="1">
    <citation type="journal article" date="2019" name="bioRxiv">
        <title>The Genome of the Zebra Mussel, Dreissena polymorpha: A Resource for Invasive Species Research.</title>
        <authorList>
            <person name="McCartney M.A."/>
            <person name="Auch B."/>
            <person name="Kono T."/>
            <person name="Mallez S."/>
            <person name="Zhang Y."/>
            <person name="Obille A."/>
            <person name="Becker A."/>
            <person name="Abrahante J.E."/>
            <person name="Garbe J."/>
            <person name="Badalamenti J.P."/>
            <person name="Herman A."/>
            <person name="Mangelson H."/>
            <person name="Liachko I."/>
            <person name="Sullivan S."/>
            <person name="Sone E.D."/>
            <person name="Koren S."/>
            <person name="Silverstein K.A.T."/>
            <person name="Beckman K.B."/>
            <person name="Gohl D.M."/>
        </authorList>
    </citation>
    <scope>NUCLEOTIDE SEQUENCE</scope>
    <source>
        <strain evidence="1">Duluth1</strain>
        <tissue evidence="1">Whole animal</tissue>
    </source>
</reference>
<evidence type="ECO:0000313" key="2">
    <source>
        <dbReference type="Proteomes" id="UP000828390"/>
    </source>
</evidence>